<keyword evidence="2" id="KW-1185">Reference proteome</keyword>
<dbReference type="Ensembl" id="ENSCMUT00000016404.2">
    <property type="protein sequence ID" value="ENSCMUP00000015253.1"/>
    <property type="gene ID" value="ENSCMUG00000009521.2"/>
</dbReference>
<evidence type="ECO:0000313" key="1">
    <source>
        <dbReference type="Ensembl" id="ENSCMUP00000015253.1"/>
    </source>
</evidence>
<name>A0A8C3GZ57_CORMO</name>
<dbReference type="Proteomes" id="UP000694553">
    <property type="component" value="Unassembled WGS sequence"/>
</dbReference>
<reference evidence="1" key="2">
    <citation type="submission" date="2025-08" db="UniProtKB">
        <authorList>
            <consortium name="Ensembl"/>
        </authorList>
    </citation>
    <scope>IDENTIFICATION</scope>
</reference>
<proteinExistence type="predicted"/>
<sequence>MKPPLLQIEAPTILCSMIYILVIASGTLPEAGCLLNSAVPLITTAKMLECGKGAEWEKSCILSIAVECFSEACHQYQNVKNIFKTLSGKMVSGHKKCHHPDQVLGPALGSQQPHAALQAGDRMAGKWPRGKGPGGTD</sequence>
<reference evidence="2" key="1">
    <citation type="submission" date="2019-10" db="EMBL/GenBank/DDBJ databases">
        <title>Corvus moneduloides (New Caledonian crow) genome, bCorMon1, primary haplotype.</title>
        <authorList>
            <person name="Rutz C."/>
            <person name="Fungtammasan C."/>
            <person name="Mountcastle J."/>
            <person name="Formenti G."/>
            <person name="Chow W."/>
            <person name="Howe K."/>
            <person name="Steele M.P."/>
            <person name="Fernandes J."/>
            <person name="Gilbert M.T.P."/>
            <person name="Fedrigo O."/>
            <person name="Jarvis E.D."/>
            <person name="Gemmell N."/>
        </authorList>
    </citation>
    <scope>NUCLEOTIDE SEQUENCE [LARGE SCALE GENOMIC DNA]</scope>
</reference>
<accession>A0A8C3GZ57</accession>
<protein>
    <submittedName>
        <fullName evidence="1">Uncharacterized protein</fullName>
    </submittedName>
</protein>
<dbReference type="AlphaFoldDB" id="A0A8C3GZ57"/>
<reference evidence="1" key="3">
    <citation type="submission" date="2025-09" db="UniProtKB">
        <authorList>
            <consortium name="Ensembl"/>
        </authorList>
    </citation>
    <scope>IDENTIFICATION</scope>
</reference>
<organism evidence="1 2">
    <name type="scientific">Corvus moneduloides</name>
    <name type="common">New Caledonian crow</name>
    <dbReference type="NCBI Taxonomy" id="1196302"/>
    <lineage>
        <taxon>Eukaryota</taxon>
        <taxon>Metazoa</taxon>
        <taxon>Chordata</taxon>
        <taxon>Craniata</taxon>
        <taxon>Vertebrata</taxon>
        <taxon>Euteleostomi</taxon>
        <taxon>Archelosauria</taxon>
        <taxon>Archosauria</taxon>
        <taxon>Dinosauria</taxon>
        <taxon>Saurischia</taxon>
        <taxon>Theropoda</taxon>
        <taxon>Coelurosauria</taxon>
        <taxon>Aves</taxon>
        <taxon>Neognathae</taxon>
        <taxon>Neoaves</taxon>
        <taxon>Telluraves</taxon>
        <taxon>Australaves</taxon>
        <taxon>Passeriformes</taxon>
        <taxon>Corvoidea</taxon>
        <taxon>Corvidae</taxon>
        <taxon>Corvus</taxon>
    </lineage>
</organism>
<evidence type="ECO:0000313" key="2">
    <source>
        <dbReference type="Proteomes" id="UP000694553"/>
    </source>
</evidence>